<comment type="caution">
    <text evidence="11">The sequence shown here is derived from an EMBL/GenBank/DDBJ whole genome shotgun (WGS) entry which is preliminary data.</text>
</comment>
<evidence type="ECO:0000313" key="11">
    <source>
        <dbReference type="EMBL" id="GBF32090.1"/>
    </source>
</evidence>
<dbReference type="OrthoDB" id="2321349at2"/>
<evidence type="ECO:0000256" key="5">
    <source>
        <dbReference type="ARBA" id="ARBA00022692"/>
    </source>
</evidence>
<sequence>MKTGESRDRINWAATSVIIMGTFLQGLTGNIVNVAISKLMAVFGTNANDIQWVLTAYMLTQGIVIALAGYLGDKYGYKKTFVAALVIFTLGSFLCGSSFNLNMMIISRVLQGIGAGIIMPLGMAICFRINPIYKIGMVLGVWGIAGMATMAIGPSLGGYLIEVASWRMLFYINLPVGLLAIFMGITLLPETEKNAKSTMDTLGIATICIGLFCLIFALSKGNQMGWEDPLIVAMLLVGILSLLIMVVHELRCPEPVLDMRLFKNKLFTLSTIVSSFIQVAMVVAVYLFPLLMQSVLGQTAMQTGLVLLPPALITAITMPISGKLFDKYGARYLILIGMVIMTVSSYAMKDFNASTSFNTMMFWLSIRGIGIGLALSPAINVGMMGIPKESTGTASSLGNVIRSVATTFGIAVMTNLMQSRNTFHYANLAQNVALDKPDGLNMISALQGIGLNAGLGAQGGQMLSLSLLYRHVAQQSMVLAISDCFIIGAVLCGVAFILALFLHDRKKPKAAASGPAALQARLNPPASPDRG</sequence>
<proteinExistence type="inferred from homology"/>
<gene>
    <name evidence="11" type="ORF">DCCM_0281</name>
</gene>
<feature type="transmembrane region" description="Helical" evidence="9">
    <location>
        <begin position="201"/>
        <end position="218"/>
    </location>
</feature>
<dbReference type="InterPro" id="IPR036259">
    <property type="entry name" value="MFS_trans_sf"/>
</dbReference>
<dbReference type="PANTHER" id="PTHR42718">
    <property type="entry name" value="MAJOR FACILITATOR SUPERFAMILY MULTIDRUG TRANSPORTER MFSC"/>
    <property type="match status" value="1"/>
</dbReference>
<feature type="transmembrane region" description="Helical" evidence="9">
    <location>
        <begin position="105"/>
        <end position="127"/>
    </location>
</feature>
<feature type="transmembrane region" description="Helical" evidence="9">
    <location>
        <begin position="139"/>
        <end position="162"/>
    </location>
</feature>
<feature type="transmembrane region" description="Helical" evidence="9">
    <location>
        <begin position="267"/>
        <end position="288"/>
    </location>
</feature>
<dbReference type="InterPro" id="IPR020846">
    <property type="entry name" value="MFS_dom"/>
</dbReference>
<reference evidence="12" key="1">
    <citation type="submission" date="2018-02" db="EMBL/GenBank/DDBJ databases">
        <title>Genome sequence of Desulfocucumis palustris strain NAW-5.</title>
        <authorList>
            <person name="Watanabe M."/>
            <person name="Kojima H."/>
            <person name="Fukui M."/>
        </authorList>
    </citation>
    <scope>NUCLEOTIDE SEQUENCE [LARGE SCALE GENOMIC DNA]</scope>
    <source>
        <strain evidence="12">NAW-5</strain>
    </source>
</reference>
<keyword evidence="12" id="KW-1185">Reference proteome</keyword>
<evidence type="ECO:0000256" key="3">
    <source>
        <dbReference type="ARBA" id="ARBA00022448"/>
    </source>
</evidence>
<feature type="transmembrane region" description="Helical" evidence="9">
    <location>
        <begin position="80"/>
        <end position="99"/>
    </location>
</feature>
<dbReference type="InterPro" id="IPR004638">
    <property type="entry name" value="EmrB-like"/>
</dbReference>
<protein>
    <submittedName>
        <fullName evidence="11">Membrane component of multidrug resistance system</fullName>
    </submittedName>
</protein>
<dbReference type="AlphaFoldDB" id="A0A2L2X7V5"/>
<dbReference type="Gene3D" id="1.20.1250.20">
    <property type="entry name" value="MFS general substrate transporter like domains"/>
    <property type="match status" value="1"/>
</dbReference>
<keyword evidence="6 9" id="KW-1133">Transmembrane helix</keyword>
<feature type="transmembrane region" description="Helical" evidence="9">
    <location>
        <begin position="477"/>
        <end position="502"/>
    </location>
</feature>
<dbReference type="SUPFAM" id="SSF103473">
    <property type="entry name" value="MFS general substrate transporter"/>
    <property type="match status" value="1"/>
</dbReference>
<feature type="transmembrane region" description="Helical" evidence="9">
    <location>
        <begin position="12"/>
        <end position="32"/>
    </location>
</feature>
<evidence type="ECO:0000256" key="2">
    <source>
        <dbReference type="ARBA" id="ARBA00008537"/>
    </source>
</evidence>
<feature type="compositionally biased region" description="Low complexity" evidence="8">
    <location>
        <begin position="511"/>
        <end position="520"/>
    </location>
</feature>
<feature type="transmembrane region" description="Helical" evidence="9">
    <location>
        <begin position="168"/>
        <end position="189"/>
    </location>
</feature>
<evidence type="ECO:0000256" key="9">
    <source>
        <dbReference type="SAM" id="Phobius"/>
    </source>
</evidence>
<accession>A0A2L2X7V5</accession>
<dbReference type="PROSITE" id="PS50850">
    <property type="entry name" value="MFS"/>
    <property type="match status" value="1"/>
</dbReference>
<keyword evidence="3" id="KW-0813">Transport</keyword>
<dbReference type="Gene3D" id="1.20.1720.10">
    <property type="entry name" value="Multidrug resistance protein D"/>
    <property type="match status" value="1"/>
</dbReference>
<dbReference type="GO" id="GO:0005886">
    <property type="term" value="C:plasma membrane"/>
    <property type="evidence" value="ECO:0007669"/>
    <property type="project" value="UniProtKB-SubCell"/>
</dbReference>
<feature type="transmembrane region" description="Helical" evidence="9">
    <location>
        <begin position="400"/>
        <end position="418"/>
    </location>
</feature>
<feature type="transmembrane region" description="Helical" evidence="9">
    <location>
        <begin position="332"/>
        <end position="348"/>
    </location>
</feature>
<dbReference type="NCBIfam" id="TIGR00711">
    <property type="entry name" value="efflux_EmrB"/>
    <property type="match status" value="1"/>
</dbReference>
<dbReference type="CDD" id="cd17503">
    <property type="entry name" value="MFS_LmrB_MDR_like"/>
    <property type="match status" value="1"/>
</dbReference>
<feature type="transmembrane region" description="Helical" evidence="9">
    <location>
        <begin position="300"/>
        <end position="320"/>
    </location>
</feature>
<dbReference type="EMBL" id="BFAV01000018">
    <property type="protein sequence ID" value="GBF32090.1"/>
    <property type="molecule type" value="Genomic_DNA"/>
</dbReference>
<feature type="transmembrane region" description="Helical" evidence="9">
    <location>
        <begin position="230"/>
        <end position="247"/>
    </location>
</feature>
<evidence type="ECO:0000259" key="10">
    <source>
        <dbReference type="PROSITE" id="PS50850"/>
    </source>
</evidence>
<dbReference type="InterPro" id="IPR011701">
    <property type="entry name" value="MFS"/>
</dbReference>
<comment type="subcellular location">
    <subcellularLocation>
        <location evidence="1">Cell membrane</location>
        <topology evidence="1">Multi-pass membrane protein</topology>
    </subcellularLocation>
</comment>
<keyword evidence="7 9" id="KW-0472">Membrane</keyword>
<comment type="similarity">
    <text evidence="2">Belongs to the major facilitator superfamily. EmrB family.</text>
</comment>
<evidence type="ECO:0000313" key="12">
    <source>
        <dbReference type="Proteomes" id="UP000239549"/>
    </source>
</evidence>
<organism evidence="11 12">
    <name type="scientific">Desulfocucumis palustris</name>
    <dbReference type="NCBI Taxonomy" id="1898651"/>
    <lineage>
        <taxon>Bacteria</taxon>
        <taxon>Bacillati</taxon>
        <taxon>Bacillota</taxon>
        <taxon>Clostridia</taxon>
        <taxon>Eubacteriales</taxon>
        <taxon>Desulfocucumaceae</taxon>
        <taxon>Desulfocucumis</taxon>
    </lineage>
</organism>
<evidence type="ECO:0000256" key="1">
    <source>
        <dbReference type="ARBA" id="ARBA00004651"/>
    </source>
</evidence>
<feature type="region of interest" description="Disordered" evidence="8">
    <location>
        <begin position="511"/>
        <end position="531"/>
    </location>
</feature>
<dbReference type="Proteomes" id="UP000239549">
    <property type="component" value="Unassembled WGS sequence"/>
</dbReference>
<evidence type="ECO:0000256" key="7">
    <source>
        <dbReference type="ARBA" id="ARBA00023136"/>
    </source>
</evidence>
<feature type="transmembrane region" description="Helical" evidence="9">
    <location>
        <begin position="360"/>
        <end position="379"/>
    </location>
</feature>
<keyword evidence="5 9" id="KW-0812">Transmembrane</keyword>
<keyword evidence="4" id="KW-1003">Cell membrane</keyword>
<feature type="domain" description="Major facilitator superfamily (MFS) profile" evidence="10">
    <location>
        <begin position="14"/>
        <end position="507"/>
    </location>
</feature>
<dbReference type="Pfam" id="PF07690">
    <property type="entry name" value="MFS_1"/>
    <property type="match status" value="1"/>
</dbReference>
<dbReference type="GO" id="GO:0022857">
    <property type="term" value="F:transmembrane transporter activity"/>
    <property type="evidence" value="ECO:0007669"/>
    <property type="project" value="InterPro"/>
</dbReference>
<evidence type="ECO:0000256" key="4">
    <source>
        <dbReference type="ARBA" id="ARBA00022475"/>
    </source>
</evidence>
<dbReference type="PANTHER" id="PTHR42718:SF9">
    <property type="entry name" value="MAJOR FACILITATOR SUPERFAMILY MULTIDRUG TRANSPORTER MFSC"/>
    <property type="match status" value="1"/>
</dbReference>
<feature type="transmembrane region" description="Helical" evidence="9">
    <location>
        <begin position="52"/>
        <end position="71"/>
    </location>
</feature>
<dbReference type="RefSeq" id="WP_104370663.1">
    <property type="nucleotide sequence ID" value="NZ_BFAV01000018.1"/>
</dbReference>
<name>A0A2L2X7V5_9FIRM</name>
<evidence type="ECO:0000256" key="6">
    <source>
        <dbReference type="ARBA" id="ARBA00022989"/>
    </source>
</evidence>
<evidence type="ECO:0000256" key="8">
    <source>
        <dbReference type="SAM" id="MobiDB-lite"/>
    </source>
</evidence>